<reference evidence="3 4" key="1">
    <citation type="submission" date="2021-04" db="EMBL/GenBank/DDBJ databases">
        <authorList>
            <person name="Bliznina A."/>
        </authorList>
    </citation>
    <scope>NUCLEOTIDE SEQUENCE [LARGE SCALE GENOMIC DNA]</scope>
</reference>
<name>A0ABN7TEG4_OIKDI</name>
<keyword evidence="2" id="KW-0812">Transmembrane</keyword>
<keyword evidence="4" id="KW-1185">Reference proteome</keyword>
<feature type="transmembrane region" description="Helical" evidence="2">
    <location>
        <begin position="69"/>
        <end position="89"/>
    </location>
</feature>
<evidence type="ECO:0000256" key="1">
    <source>
        <dbReference type="SAM" id="MobiDB-lite"/>
    </source>
</evidence>
<feature type="region of interest" description="Disordered" evidence="1">
    <location>
        <begin position="117"/>
        <end position="153"/>
    </location>
</feature>
<sequence>MTDDYYMINDYYTIDDDNYEDYDDVRGVIQRRGPVLERAIEEPEEDETFGNNKIINFILEQSPFDDERITFAVASVALFIFLIILFYVVKYCCCNSKQKTSVIYGFPRASAGKYNDLETGDYDSDSDMSDINEDIPLLESPRSDAPAIPDRDY</sequence>
<proteinExistence type="predicted"/>
<feature type="compositionally biased region" description="Acidic residues" evidence="1">
    <location>
        <begin position="118"/>
        <end position="133"/>
    </location>
</feature>
<keyword evidence="2" id="KW-0472">Membrane</keyword>
<gene>
    <name evidence="3" type="ORF">OKIOD_LOCUS17058</name>
</gene>
<accession>A0ABN7TEG4</accession>
<organism evidence="3 4">
    <name type="scientific">Oikopleura dioica</name>
    <name type="common">Tunicate</name>
    <dbReference type="NCBI Taxonomy" id="34765"/>
    <lineage>
        <taxon>Eukaryota</taxon>
        <taxon>Metazoa</taxon>
        <taxon>Chordata</taxon>
        <taxon>Tunicata</taxon>
        <taxon>Appendicularia</taxon>
        <taxon>Copelata</taxon>
        <taxon>Oikopleuridae</taxon>
        <taxon>Oikopleura</taxon>
    </lineage>
</organism>
<dbReference type="EMBL" id="OU015567">
    <property type="protein sequence ID" value="CAG5114229.1"/>
    <property type="molecule type" value="Genomic_DNA"/>
</dbReference>
<dbReference type="Proteomes" id="UP001158576">
    <property type="component" value="Chromosome 2"/>
</dbReference>
<protein>
    <submittedName>
        <fullName evidence="3">Oidioi.mRNA.OKI2018_I69.chr2.g8293.t1.cds</fullName>
    </submittedName>
</protein>
<evidence type="ECO:0000313" key="4">
    <source>
        <dbReference type="Proteomes" id="UP001158576"/>
    </source>
</evidence>
<evidence type="ECO:0000313" key="3">
    <source>
        <dbReference type="EMBL" id="CAG5114229.1"/>
    </source>
</evidence>
<evidence type="ECO:0000256" key="2">
    <source>
        <dbReference type="SAM" id="Phobius"/>
    </source>
</evidence>
<keyword evidence="2" id="KW-1133">Transmembrane helix</keyword>